<accession>A0AAX6NBL2</accession>
<sequence length="212" mass="23223">MKKNKIFIAASLSVLVLGGGLTYGILSTSADSKEKQLESNDISSTNNNSMKSNKLSVEHTTNSNNSNNSSLKTNNLSVNDKENKDNLGQYTSEQIEYARVWSQLGPNQAIDELNVQHIKAGKPLNPNDETSALYPEDVIQLAGSRLVDGVVTYSGNGNGTINVYNVPLRWDGSYPAGEKFYTDIIENTKLVSISAGEDEKIIKLIKLLNVYY</sequence>
<dbReference type="AlphaFoldDB" id="A0AAX6NBL2"/>
<feature type="compositionally biased region" description="Low complexity" evidence="1">
    <location>
        <begin position="43"/>
        <end position="78"/>
    </location>
</feature>
<dbReference type="RefSeq" id="WP_316910480.1">
    <property type="nucleotide sequence ID" value="NZ_JAPTGD010000002.1"/>
</dbReference>
<evidence type="ECO:0000313" key="3">
    <source>
        <dbReference type="Proteomes" id="UP001269400"/>
    </source>
</evidence>
<protein>
    <recommendedName>
        <fullName evidence="4">Lipoprotein</fullName>
    </recommendedName>
</protein>
<name>A0AAX6NBL2_PRIAR</name>
<evidence type="ECO:0008006" key="4">
    <source>
        <dbReference type="Google" id="ProtNLM"/>
    </source>
</evidence>
<dbReference type="Proteomes" id="UP001269400">
    <property type="component" value="Unassembled WGS sequence"/>
</dbReference>
<evidence type="ECO:0000256" key="1">
    <source>
        <dbReference type="SAM" id="MobiDB-lite"/>
    </source>
</evidence>
<comment type="caution">
    <text evidence="2">The sequence shown here is derived from an EMBL/GenBank/DDBJ whole genome shotgun (WGS) entry which is preliminary data.</text>
</comment>
<reference evidence="2" key="2">
    <citation type="submission" date="2022-12" db="EMBL/GenBank/DDBJ databases">
        <authorList>
            <person name="Dechsakulwatana C."/>
            <person name="Rungsihiranrut A."/>
            <person name="Muangchinda C."/>
            <person name="Ningthoujam R."/>
            <person name="Klankeo P."/>
            <person name="Pinyakong O."/>
        </authorList>
    </citation>
    <scope>NUCLEOTIDE SEQUENCE</scope>
    <source>
        <strain evidence="2">TL01-2</strain>
    </source>
</reference>
<dbReference type="EMBL" id="JAPTGD010000002">
    <property type="protein sequence ID" value="MDU9693252.1"/>
    <property type="molecule type" value="Genomic_DNA"/>
</dbReference>
<evidence type="ECO:0000313" key="2">
    <source>
        <dbReference type="EMBL" id="MDU9693252.1"/>
    </source>
</evidence>
<reference evidence="2" key="1">
    <citation type="journal article" date="2022" name="J Environ Chem Eng">
        <title>Biodegradation of petroleum oil using a constructed nonpathogenic and heavy metal-tolerant bacterial consortium isolated from marine sponges.</title>
        <authorList>
            <person name="Dechsakulwatana C."/>
            <person name="Rungsihiranrut A."/>
            <person name="Muangchinda C."/>
            <person name="Ningthoujam R."/>
            <person name="Klankeo P."/>
            <person name="Pinyakong O."/>
        </authorList>
    </citation>
    <scope>NUCLEOTIDE SEQUENCE</scope>
    <source>
        <strain evidence="2">TL01-2</strain>
    </source>
</reference>
<gene>
    <name evidence="2" type="ORF">O0Q50_18920</name>
</gene>
<feature type="region of interest" description="Disordered" evidence="1">
    <location>
        <begin position="30"/>
        <end position="85"/>
    </location>
</feature>
<organism evidence="2 3">
    <name type="scientific">Priestia aryabhattai</name>
    <name type="common">Bacillus aryabhattai</name>
    <dbReference type="NCBI Taxonomy" id="412384"/>
    <lineage>
        <taxon>Bacteria</taxon>
        <taxon>Bacillati</taxon>
        <taxon>Bacillota</taxon>
        <taxon>Bacilli</taxon>
        <taxon>Bacillales</taxon>
        <taxon>Bacillaceae</taxon>
        <taxon>Priestia</taxon>
    </lineage>
</organism>
<proteinExistence type="predicted"/>